<evidence type="ECO:0000313" key="5">
    <source>
        <dbReference type="Proteomes" id="UP001163096"/>
    </source>
</evidence>
<evidence type="ECO:0000256" key="1">
    <source>
        <dbReference type="ARBA" id="ARBA00022741"/>
    </source>
</evidence>
<dbReference type="GO" id="GO:0005524">
    <property type="term" value="F:ATP binding"/>
    <property type="evidence" value="ECO:0007669"/>
    <property type="project" value="UniProtKB-KW"/>
</dbReference>
<name>A0A9X9S5D2_METOG</name>
<accession>A0A9X9S5D2</accession>
<dbReference type="PROSITE" id="PS50893">
    <property type="entry name" value="ABC_TRANSPORTER_2"/>
    <property type="match status" value="1"/>
</dbReference>
<gene>
    <name evidence="4" type="ORF">OU421_12525</name>
</gene>
<dbReference type="GeneID" id="76835941"/>
<dbReference type="SUPFAM" id="SSF52540">
    <property type="entry name" value="P-loop containing nucleoside triphosphate hydrolases"/>
    <property type="match status" value="1"/>
</dbReference>
<dbReference type="PANTHER" id="PTHR43423">
    <property type="entry name" value="ABC TRANSPORTER I FAMILY MEMBER 17"/>
    <property type="match status" value="1"/>
</dbReference>
<sequence length="250" mass="27932">MNSAIVIKKFNLSIEGTKILTDINLELPKNQIIAIIGPSGCGKSTLLRSINRMNDLIEGLEYTGSITVDGDNILSPNTDVTEIRRKIGMIAQTPNPLPMSIYENVIYGPRIHGLKDKVKKDEIVKNSLERVGLWEEVSTRLDAPANKLSIGQQQRLCLARTIANDPNILLCDETTSALDPTSAKKIETELLELKKDYTILFVTHILRQARRIADYVVFIYFGEIVEHGPAEKIFGNPSDPRMKQYLEGSI</sequence>
<dbReference type="GO" id="GO:0016020">
    <property type="term" value="C:membrane"/>
    <property type="evidence" value="ECO:0007669"/>
    <property type="project" value="InterPro"/>
</dbReference>
<dbReference type="Proteomes" id="UP001163096">
    <property type="component" value="Chromosome"/>
</dbReference>
<dbReference type="InterPro" id="IPR003439">
    <property type="entry name" value="ABC_transporter-like_ATP-bd"/>
</dbReference>
<dbReference type="InterPro" id="IPR027417">
    <property type="entry name" value="P-loop_NTPase"/>
</dbReference>
<dbReference type="InterPro" id="IPR003593">
    <property type="entry name" value="AAA+_ATPase"/>
</dbReference>
<evidence type="ECO:0000259" key="3">
    <source>
        <dbReference type="PROSITE" id="PS50893"/>
    </source>
</evidence>
<dbReference type="GO" id="GO:0016887">
    <property type="term" value="F:ATP hydrolysis activity"/>
    <property type="evidence" value="ECO:0007669"/>
    <property type="project" value="InterPro"/>
</dbReference>
<dbReference type="PANTHER" id="PTHR43423:SF1">
    <property type="entry name" value="ABC TRANSPORTER I FAMILY MEMBER 17"/>
    <property type="match status" value="1"/>
</dbReference>
<reference evidence="4" key="1">
    <citation type="submission" date="2022-11" db="EMBL/GenBank/DDBJ databases">
        <title>Complete genome sequence of Methanogenium organophilum DSM 3596.</title>
        <authorList>
            <person name="Chen S.-C."/>
            <person name="Lai S.-J."/>
            <person name="You Y.-T."/>
        </authorList>
    </citation>
    <scope>NUCLEOTIDE SEQUENCE</scope>
    <source>
        <strain evidence="4">DSM 3596</strain>
    </source>
</reference>
<dbReference type="Gene3D" id="3.40.50.300">
    <property type="entry name" value="P-loop containing nucleotide triphosphate hydrolases"/>
    <property type="match status" value="1"/>
</dbReference>
<dbReference type="KEGG" id="mou:OU421_12525"/>
<dbReference type="SMART" id="SM00382">
    <property type="entry name" value="AAA"/>
    <property type="match status" value="1"/>
</dbReference>
<dbReference type="GO" id="GO:0005315">
    <property type="term" value="F:phosphate transmembrane transporter activity"/>
    <property type="evidence" value="ECO:0007669"/>
    <property type="project" value="InterPro"/>
</dbReference>
<proteinExistence type="predicted"/>
<dbReference type="GO" id="GO:0035435">
    <property type="term" value="P:phosphate ion transmembrane transport"/>
    <property type="evidence" value="ECO:0007669"/>
    <property type="project" value="InterPro"/>
</dbReference>
<dbReference type="InterPro" id="IPR005670">
    <property type="entry name" value="PstB-like"/>
</dbReference>
<organism evidence="4 5">
    <name type="scientific">Methanogenium organophilum</name>
    <dbReference type="NCBI Taxonomy" id="2199"/>
    <lineage>
        <taxon>Archaea</taxon>
        <taxon>Methanobacteriati</taxon>
        <taxon>Methanobacteriota</taxon>
        <taxon>Stenosarchaea group</taxon>
        <taxon>Methanomicrobia</taxon>
        <taxon>Methanomicrobiales</taxon>
        <taxon>Methanomicrobiaceae</taxon>
        <taxon>Methanogenium</taxon>
    </lineage>
</organism>
<feature type="domain" description="ABC transporter" evidence="3">
    <location>
        <begin position="1"/>
        <end position="246"/>
    </location>
</feature>
<protein>
    <submittedName>
        <fullName evidence="4">Phosphate ABC transporter ATP-binding protein</fullName>
    </submittedName>
</protein>
<keyword evidence="2 4" id="KW-0067">ATP-binding</keyword>
<dbReference type="AlphaFoldDB" id="A0A9X9S5D2"/>
<dbReference type="Pfam" id="PF00005">
    <property type="entry name" value="ABC_tran"/>
    <property type="match status" value="1"/>
</dbReference>
<dbReference type="RefSeq" id="WP_268186440.1">
    <property type="nucleotide sequence ID" value="NZ_CP113361.1"/>
</dbReference>
<dbReference type="CDD" id="cd03260">
    <property type="entry name" value="ABC_PstB_phosphate_transporter"/>
    <property type="match status" value="1"/>
</dbReference>
<keyword evidence="5" id="KW-1185">Reference proteome</keyword>
<dbReference type="EMBL" id="CP113361">
    <property type="protein sequence ID" value="WAI01220.1"/>
    <property type="molecule type" value="Genomic_DNA"/>
</dbReference>
<evidence type="ECO:0000313" key="4">
    <source>
        <dbReference type="EMBL" id="WAI01220.1"/>
    </source>
</evidence>
<evidence type="ECO:0000256" key="2">
    <source>
        <dbReference type="ARBA" id="ARBA00022840"/>
    </source>
</evidence>
<keyword evidence="1" id="KW-0547">Nucleotide-binding</keyword>